<dbReference type="InterPro" id="IPR007497">
    <property type="entry name" value="SIMPL/DUF541"/>
</dbReference>
<evidence type="ECO:0000256" key="1">
    <source>
        <dbReference type="SAM" id="SignalP"/>
    </source>
</evidence>
<dbReference type="PANTHER" id="PTHR34387:SF2">
    <property type="entry name" value="SLR1258 PROTEIN"/>
    <property type="match status" value="1"/>
</dbReference>
<dbReference type="Proteomes" id="UP000318590">
    <property type="component" value="Unassembled WGS sequence"/>
</dbReference>
<proteinExistence type="predicted"/>
<dbReference type="InterPro" id="IPR052022">
    <property type="entry name" value="26kDa_periplasmic_antigen"/>
</dbReference>
<dbReference type="OrthoDB" id="9813144at2"/>
<accession>A0A547Q372</accession>
<dbReference type="PANTHER" id="PTHR34387">
    <property type="entry name" value="SLR1258 PROTEIN"/>
    <property type="match status" value="1"/>
</dbReference>
<sequence length="253" mass="25946">MTSEPRRRHKVTGRRQIILALAVALGMTGGAAMAEMQQDGGVLEVSGSGSFRVVPDIATARLGVVAEADSPGQATGALGVNLDAVLGQLVEAGVPPKDIQTGTLTLSPVYEQIDPVGPQRRQRNLVGYTASSILSVRLSNIDGLSEVLDRVISAGANRFEGLSFGLADDTAAQDAALAAAVADALRRAAIMADAAGMGLGPILSVTEERGGGVPRPYLARAEMAMSDAPVPVAPGEVEISQSVMLKAALEPLN</sequence>
<keyword evidence="3" id="KW-1185">Reference proteome</keyword>
<reference evidence="2 3" key="1">
    <citation type="submission" date="2019-06" db="EMBL/GenBank/DDBJ databases">
        <title>Paenimaribius caenipelagi gen. nov., sp. nov., isolated from a tidal flat.</title>
        <authorList>
            <person name="Yoon J.-H."/>
        </authorList>
    </citation>
    <scope>NUCLEOTIDE SEQUENCE [LARGE SCALE GENOMIC DNA]</scope>
    <source>
        <strain evidence="2 3">JBTF-M29</strain>
    </source>
</reference>
<dbReference type="Gene3D" id="3.30.70.2970">
    <property type="entry name" value="Protein of unknown function (DUF541), domain 2"/>
    <property type="match status" value="1"/>
</dbReference>
<keyword evidence="1" id="KW-0732">Signal</keyword>
<comment type="caution">
    <text evidence="2">The sequence shown here is derived from an EMBL/GenBank/DDBJ whole genome shotgun (WGS) entry which is preliminary data.</text>
</comment>
<dbReference type="AlphaFoldDB" id="A0A547Q372"/>
<organism evidence="2 3">
    <name type="scientific">Palleronia caenipelagi</name>
    <dbReference type="NCBI Taxonomy" id="2489174"/>
    <lineage>
        <taxon>Bacteria</taxon>
        <taxon>Pseudomonadati</taxon>
        <taxon>Pseudomonadota</taxon>
        <taxon>Alphaproteobacteria</taxon>
        <taxon>Rhodobacterales</taxon>
        <taxon>Roseobacteraceae</taxon>
        <taxon>Palleronia</taxon>
    </lineage>
</organism>
<dbReference type="Gene3D" id="3.30.110.170">
    <property type="entry name" value="Protein of unknown function (DUF541), domain 1"/>
    <property type="match status" value="1"/>
</dbReference>
<protein>
    <submittedName>
        <fullName evidence="2">DUF541 domain-containing protein</fullName>
    </submittedName>
</protein>
<feature type="chain" id="PRO_5022223332" evidence="1">
    <location>
        <begin position="35"/>
        <end position="253"/>
    </location>
</feature>
<dbReference type="Pfam" id="PF04402">
    <property type="entry name" value="SIMPL"/>
    <property type="match status" value="1"/>
</dbReference>
<dbReference type="EMBL" id="VFSV01000012">
    <property type="protein sequence ID" value="TRD20813.1"/>
    <property type="molecule type" value="Genomic_DNA"/>
</dbReference>
<feature type="signal peptide" evidence="1">
    <location>
        <begin position="1"/>
        <end position="34"/>
    </location>
</feature>
<evidence type="ECO:0000313" key="2">
    <source>
        <dbReference type="EMBL" id="TRD20813.1"/>
    </source>
</evidence>
<evidence type="ECO:0000313" key="3">
    <source>
        <dbReference type="Proteomes" id="UP000318590"/>
    </source>
</evidence>
<dbReference type="GO" id="GO:0006974">
    <property type="term" value="P:DNA damage response"/>
    <property type="evidence" value="ECO:0007669"/>
    <property type="project" value="TreeGrafter"/>
</dbReference>
<name>A0A547Q372_9RHOB</name>
<gene>
    <name evidence="2" type="ORF">FEV53_09310</name>
</gene>